<dbReference type="OrthoDB" id="1721884at2759"/>
<dbReference type="eggNOG" id="KOG0745">
    <property type="taxonomic scope" value="Eukaryota"/>
</dbReference>
<dbReference type="GO" id="GO:0005759">
    <property type="term" value="C:mitochondrial matrix"/>
    <property type="evidence" value="ECO:0007669"/>
    <property type="project" value="TreeGrafter"/>
</dbReference>
<feature type="compositionally biased region" description="Gly residues" evidence="1">
    <location>
        <begin position="177"/>
        <end position="190"/>
    </location>
</feature>
<dbReference type="SMART" id="SM00382">
    <property type="entry name" value="AAA"/>
    <property type="match status" value="1"/>
</dbReference>
<feature type="compositionally biased region" description="Polar residues" evidence="1">
    <location>
        <begin position="83"/>
        <end position="97"/>
    </location>
</feature>
<feature type="compositionally biased region" description="Pro residues" evidence="1">
    <location>
        <begin position="54"/>
        <end position="70"/>
    </location>
</feature>
<dbReference type="InterPro" id="IPR050052">
    <property type="entry name" value="ATP-dep_Clp_protease_ClpX"/>
</dbReference>
<name>D8LTI4_ECTSI</name>
<dbReference type="STRING" id="2880.D8LTI4"/>
<dbReference type="Pfam" id="PF07724">
    <property type="entry name" value="AAA_2"/>
    <property type="match status" value="1"/>
</dbReference>
<dbReference type="GO" id="GO:0051603">
    <property type="term" value="P:proteolysis involved in protein catabolic process"/>
    <property type="evidence" value="ECO:0007669"/>
    <property type="project" value="TreeGrafter"/>
</dbReference>
<dbReference type="EMBL" id="FN649056">
    <property type="protein sequence ID" value="CBN78025.1"/>
    <property type="molecule type" value="Genomic_DNA"/>
</dbReference>
<reference evidence="3 4" key="1">
    <citation type="journal article" date="2010" name="Nature">
        <title>The Ectocarpus genome and the independent evolution of multicellularity in brown algae.</title>
        <authorList>
            <person name="Cock J.M."/>
            <person name="Sterck L."/>
            <person name="Rouze P."/>
            <person name="Scornet D."/>
            <person name="Allen A.E."/>
            <person name="Amoutzias G."/>
            <person name="Anthouard V."/>
            <person name="Artiguenave F."/>
            <person name="Aury J.M."/>
            <person name="Badger J.H."/>
            <person name="Beszteri B."/>
            <person name="Billiau K."/>
            <person name="Bonnet E."/>
            <person name="Bothwell J.H."/>
            <person name="Bowler C."/>
            <person name="Boyen C."/>
            <person name="Brownlee C."/>
            <person name="Carrano C.J."/>
            <person name="Charrier B."/>
            <person name="Cho G.Y."/>
            <person name="Coelho S.M."/>
            <person name="Collen J."/>
            <person name="Corre E."/>
            <person name="Da Silva C."/>
            <person name="Delage L."/>
            <person name="Delaroque N."/>
            <person name="Dittami S.M."/>
            <person name="Doulbeau S."/>
            <person name="Elias M."/>
            <person name="Farnham G."/>
            <person name="Gachon C.M."/>
            <person name="Gschloessl B."/>
            <person name="Heesch S."/>
            <person name="Jabbari K."/>
            <person name="Jubin C."/>
            <person name="Kawai H."/>
            <person name="Kimura K."/>
            <person name="Kloareg B."/>
            <person name="Kupper F.C."/>
            <person name="Lang D."/>
            <person name="Le Bail A."/>
            <person name="Leblanc C."/>
            <person name="Lerouge P."/>
            <person name="Lohr M."/>
            <person name="Lopez P.J."/>
            <person name="Martens C."/>
            <person name="Maumus F."/>
            <person name="Michel G."/>
            <person name="Miranda-Saavedra D."/>
            <person name="Morales J."/>
            <person name="Moreau H."/>
            <person name="Motomura T."/>
            <person name="Nagasato C."/>
            <person name="Napoli C.A."/>
            <person name="Nelson D.R."/>
            <person name="Nyvall-Collen P."/>
            <person name="Peters A.F."/>
            <person name="Pommier C."/>
            <person name="Potin P."/>
            <person name="Poulain J."/>
            <person name="Quesneville H."/>
            <person name="Read B."/>
            <person name="Rensing S.A."/>
            <person name="Ritter A."/>
            <person name="Rousvoal S."/>
            <person name="Samanta M."/>
            <person name="Samson G."/>
            <person name="Schroeder D.C."/>
            <person name="Segurens B."/>
            <person name="Strittmatter M."/>
            <person name="Tonon T."/>
            <person name="Tregear J.W."/>
            <person name="Valentin K."/>
            <person name="von Dassow P."/>
            <person name="Yamagishi T."/>
            <person name="Van de Peer Y."/>
            <person name="Wincker P."/>
        </authorList>
    </citation>
    <scope>NUCLEOTIDE SEQUENCE [LARGE SCALE GENOMIC DNA]</scope>
    <source>
        <strain evidence="4">Ec32 / CCAP1310/4</strain>
    </source>
</reference>
<dbReference type="Proteomes" id="UP000002630">
    <property type="component" value="Linkage Group LG15"/>
</dbReference>
<feature type="compositionally biased region" description="Low complexity" evidence="1">
    <location>
        <begin position="120"/>
        <end position="129"/>
    </location>
</feature>
<gene>
    <name evidence="3" type="ORF">Esi_0082_0034</name>
</gene>
<feature type="compositionally biased region" description="Low complexity" evidence="1">
    <location>
        <begin position="98"/>
        <end position="112"/>
    </location>
</feature>
<organism evidence="3 4">
    <name type="scientific">Ectocarpus siliculosus</name>
    <name type="common">Brown alga</name>
    <name type="synonym">Conferva siliculosa</name>
    <dbReference type="NCBI Taxonomy" id="2880"/>
    <lineage>
        <taxon>Eukaryota</taxon>
        <taxon>Sar</taxon>
        <taxon>Stramenopiles</taxon>
        <taxon>Ochrophyta</taxon>
        <taxon>PX clade</taxon>
        <taxon>Phaeophyceae</taxon>
        <taxon>Ectocarpales</taxon>
        <taxon>Ectocarpaceae</taxon>
        <taxon>Ectocarpus</taxon>
    </lineage>
</organism>
<feature type="compositionally biased region" description="Acidic residues" evidence="1">
    <location>
        <begin position="612"/>
        <end position="622"/>
    </location>
</feature>
<protein>
    <recommendedName>
        <fullName evidence="2">AAA+ ATPase domain-containing protein</fullName>
    </recommendedName>
</protein>
<evidence type="ECO:0000256" key="1">
    <source>
        <dbReference type="SAM" id="MobiDB-lite"/>
    </source>
</evidence>
<dbReference type="PANTHER" id="PTHR48102">
    <property type="entry name" value="ATP-DEPENDENT CLP PROTEASE ATP-BINDING SUBUNIT CLPX-LIKE, MITOCHONDRIAL-RELATED"/>
    <property type="match status" value="1"/>
</dbReference>
<dbReference type="InterPro" id="IPR027417">
    <property type="entry name" value="P-loop_NTPase"/>
</dbReference>
<dbReference type="GO" id="GO:0005524">
    <property type="term" value="F:ATP binding"/>
    <property type="evidence" value="ECO:0007669"/>
    <property type="project" value="InterPro"/>
</dbReference>
<evidence type="ECO:0000259" key="2">
    <source>
        <dbReference type="SMART" id="SM00382"/>
    </source>
</evidence>
<evidence type="ECO:0000313" key="3">
    <source>
        <dbReference type="EMBL" id="CBN78025.1"/>
    </source>
</evidence>
<dbReference type="Gene3D" id="1.10.8.60">
    <property type="match status" value="1"/>
</dbReference>
<dbReference type="InParanoid" id="D8LTI4"/>
<evidence type="ECO:0000313" key="4">
    <source>
        <dbReference type="Proteomes" id="UP000002630"/>
    </source>
</evidence>
<dbReference type="InterPro" id="IPR003959">
    <property type="entry name" value="ATPase_AAA_core"/>
</dbReference>
<feature type="region of interest" description="Disordered" evidence="1">
    <location>
        <begin position="584"/>
        <end position="622"/>
    </location>
</feature>
<dbReference type="PANTHER" id="PTHR48102:SF7">
    <property type="entry name" value="ATP-DEPENDENT CLP PROTEASE ATP-BINDING SUBUNIT CLPX-LIKE, MITOCHONDRIAL"/>
    <property type="match status" value="1"/>
</dbReference>
<dbReference type="EMBL" id="FN649740">
    <property type="protein sequence ID" value="CBN78025.1"/>
    <property type="molecule type" value="Genomic_DNA"/>
</dbReference>
<keyword evidence="4" id="KW-1185">Reference proteome</keyword>
<dbReference type="Gene3D" id="3.40.50.300">
    <property type="entry name" value="P-loop containing nucleotide triphosphate hydrolases"/>
    <property type="match status" value="1"/>
</dbReference>
<dbReference type="AlphaFoldDB" id="D8LTI4"/>
<feature type="domain" description="AAA+ ATPase" evidence="2">
    <location>
        <begin position="312"/>
        <end position="464"/>
    </location>
</feature>
<dbReference type="InterPro" id="IPR003593">
    <property type="entry name" value="AAA+_ATPase"/>
</dbReference>
<proteinExistence type="predicted"/>
<sequence>MFVTRCPKCSPAKWTPRNIEGASVSPRASASSIGPGASHPGIGQVFPDSHRRSGPPPPPPSPPLTPPNPHTPHGSLERELQDGISQNFKLSSDLSQQARRGGAAAGGRTSWSGGRGGVSGVRDAWNGRVGADGGRGGFASPFAGDGSSRQQHPGAFSKGEGGGGARGGESPPVDAVGDGGDGGGSGGAGIGPDRRWAADLLPKEIYEKLSEHVIGQHNVKRALAVGMHNHFKRISVCPPTEQPGPHRVQHAPPPEALEQTLSDVDLQLPGIADHDAMAKPQQQQWVGSGGKDVQKAKLNLSNGIEVEPVVLDKTNVMIVGPTGSGKTLLAKTLAKLVDVPLVIADATCLTQAGYVGEDVESILHKLYMESGQDIERCQRGIVYLDEIDKISRKMENVSITRDVSGEGVQQALLKILEGAIVNVPKDGGRKNPRSDFIQVDTTNILFICGGAFAGLEHLINNRIAKSSIGFGANLPADLTNPEMQGEEEPEKLVQEGSTSSSLALEEGEFHMGKALSERGRARAIKRDTGGGGLRWIRESLLLEAMFDVRGSDGNAVYFEEDAVLEKGSVLLLKGQDTLESYLEQQAGGKDGGDKKTPKADGGGGGGTKEDGWFDEVEDVAMS</sequence>
<accession>D8LTI4</accession>
<feature type="region of interest" description="Disordered" evidence="1">
    <location>
        <begin position="1"/>
        <end position="192"/>
    </location>
</feature>
<dbReference type="GO" id="GO:0016887">
    <property type="term" value="F:ATP hydrolysis activity"/>
    <property type="evidence" value="ECO:0007669"/>
    <property type="project" value="InterPro"/>
</dbReference>
<dbReference type="SUPFAM" id="SSF52540">
    <property type="entry name" value="P-loop containing nucleoside triphosphate hydrolases"/>
    <property type="match status" value="1"/>
</dbReference>